<sequence length="124" mass="13366">MQTLDDEEESTAATIAVEAVGPRALAVDLSPRENEVLALIAKGFSLKESAKLMEVSRHTVVTFVRRLYLKLDVHSKSEAIFEAHQLGLLELERIAPAARARPTSSASAAPKASIRHAAPAVPTR</sequence>
<dbReference type="PANTHER" id="PTHR44688:SF16">
    <property type="entry name" value="DNA-BINDING TRANSCRIPTIONAL ACTIVATOR DEVR_DOSR"/>
    <property type="match status" value="1"/>
</dbReference>
<feature type="compositionally biased region" description="Low complexity" evidence="4">
    <location>
        <begin position="100"/>
        <end position="112"/>
    </location>
</feature>
<feature type="domain" description="HTH luxR-type" evidence="5">
    <location>
        <begin position="22"/>
        <end position="87"/>
    </location>
</feature>
<evidence type="ECO:0000256" key="2">
    <source>
        <dbReference type="ARBA" id="ARBA00023125"/>
    </source>
</evidence>
<keyword evidence="1" id="KW-0805">Transcription regulation</keyword>
<dbReference type="Pfam" id="PF00196">
    <property type="entry name" value="GerE"/>
    <property type="match status" value="1"/>
</dbReference>
<dbReference type="PROSITE" id="PS50043">
    <property type="entry name" value="HTH_LUXR_2"/>
    <property type="match status" value="1"/>
</dbReference>
<dbReference type="GO" id="GO:0006355">
    <property type="term" value="P:regulation of DNA-templated transcription"/>
    <property type="evidence" value="ECO:0007669"/>
    <property type="project" value="InterPro"/>
</dbReference>
<evidence type="ECO:0000256" key="1">
    <source>
        <dbReference type="ARBA" id="ARBA00023015"/>
    </source>
</evidence>
<gene>
    <name evidence="6" type="ORF">D7S89_15335</name>
</gene>
<dbReference type="PRINTS" id="PR00038">
    <property type="entry name" value="HTHLUXR"/>
</dbReference>
<proteinExistence type="predicted"/>
<dbReference type="SMART" id="SM00421">
    <property type="entry name" value="HTH_LUXR"/>
    <property type="match status" value="1"/>
</dbReference>
<evidence type="ECO:0000256" key="4">
    <source>
        <dbReference type="SAM" id="MobiDB-lite"/>
    </source>
</evidence>
<dbReference type="SUPFAM" id="SSF46894">
    <property type="entry name" value="C-terminal effector domain of the bipartite response regulators"/>
    <property type="match status" value="1"/>
</dbReference>
<dbReference type="AlphaFoldDB" id="A0A494X9Z7"/>
<accession>A0A494X9Z7</accession>
<evidence type="ECO:0000256" key="3">
    <source>
        <dbReference type="ARBA" id="ARBA00023163"/>
    </source>
</evidence>
<dbReference type="OrthoDB" id="3623000at2"/>
<evidence type="ECO:0000313" key="7">
    <source>
        <dbReference type="Proteomes" id="UP000280434"/>
    </source>
</evidence>
<dbReference type="Proteomes" id="UP000280434">
    <property type="component" value="Unassembled WGS sequence"/>
</dbReference>
<keyword evidence="7" id="KW-1185">Reference proteome</keyword>
<name>A0A494X9Z7_9BURK</name>
<feature type="region of interest" description="Disordered" evidence="4">
    <location>
        <begin position="100"/>
        <end position="124"/>
    </location>
</feature>
<dbReference type="CDD" id="cd06170">
    <property type="entry name" value="LuxR_C_like"/>
    <property type="match status" value="1"/>
</dbReference>
<protein>
    <submittedName>
        <fullName evidence="6">DNA-binding response regulator</fullName>
    </submittedName>
</protein>
<dbReference type="InterPro" id="IPR016032">
    <property type="entry name" value="Sig_transdc_resp-reg_C-effctor"/>
</dbReference>
<dbReference type="Gene3D" id="1.10.10.10">
    <property type="entry name" value="Winged helix-like DNA-binding domain superfamily/Winged helix DNA-binding domain"/>
    <property type="match status" value="1"/>
</dbReference>
<organism evidence="6 7">
    <name type="scientific">Trinickia fusca</name>
    <dbReference type="NCBI Taxonomy" id="2419777"/>
    <lineage>
        <taxon>Bacteria</taxon>
        <taxon>Pseudomonadati</taxon>
        <taxon>Pseudomonadota</taxon>
        <taxon>Betaproteobacteria</taxon>
        <taxon>Burkholderiales</taxon>
        <taxon>Burkholderiaceae</taxon>
        <taxon>Trinickia</taxon>
    </lineage>
</organism>
<dbReference type="RefSeq" id="WP_121278543.1">
    <property type="nucleotide sequence ID" value="NZ_RBZV01000005.1"/>
</dbReference>
<comment type="caution">
    <text evidence="6">The sequence shown here is derived from an EMBL/GenBank/DDBJ whole genome shotgun (WGS) entry which is preliminary data.</text>
</comment>
<dbReference type="PANTHER" id="PTHR44688">
    <property type="entry name" value="DNA-BINDING TRANSCRIPTIONAL ACTIVATOR DEVR_DOSR"/>
    <property type="match status" value="1"/>
</dbReference>
<keyword evidence="2 6" id="KW-0238">DNA-binding</keyword>
<dbReference type="InterPro" id="IPR000792">
    <property type="entry name" value="Tscrpt_reg_LuxR_C"/>
</dbReference>
<dbReference type="InterPro" id="IPR036388">
    <property type="entry name" value="WH-like_DNA-bd_sf"/>
</dbReference>
<evidence type="ECO:0000259" key="5">
    <source>
        <dbReference type="PROSITE" id="PS50043"/>
    </source>
</evidence>
<reference evidence="6 7" key="1">
    <citation type="submission" date="2018-10" db="EMBL/GenBank/DDBJ databases">
        <title>Paraburkholderia sp. 7MK8-2, isolated from soil.</title>
        <authorList>
            <person name="Gao Z.-H."/>
            <person name="Qiu L.-H."/>
        </authorList>
    </citation>
    <scope>NUCLEOTIDE SEQUENCE [LARGE SCALE GENOMIC DNA]</scope>
    <source>
        <strain evidence="6 7">7MK8-2</strain>
    </source>
</reference>
<dbReference type="GO" id="GO:0003677">
    <property type="term" value="F:DNA binding"/>
    <property type="evidence" value="ECO:0007669"/>
    <property type="project" value="UniProtKB-KW"/>
</dbReference>
<dbReference type="EMBL" id="RBZV01000005">
    <property type="protein sequence ID" value="RKP47597.1"/>
    <property type="molecule type" value="Genomic_DNA"/>
</dbReference>
<evidence type="ECO:0000313" key="6">
    <source>
        <dbReference type="EMBL" id="RKP47597.1"/>
    </source>
</evidence>
<keyword evidence="3" id="KW-0804">Transcription</keyword>